<keyword evidence="2" id="KW-1185">Reference proteome</keyword>
<gene>
    <name evidence="1" type="ORF">Cboi01_000080600</name>
</gene>
<sequence>MKIYLNQTPRSVAISSNGFVLLLREFKTGVSKGESPRCIIEFVPEASVPLNSFIPVSEALGFLGMISLKGLIFLGFITKSEKVGSVRQHETLLKIKETKFICLNSGSYDYSLVSSEESMDTPDYSLRRILEGGSFYYSDQFDIVSTVQTRGLSKIRLTLSSVDDYDGRFLWNSYLISELISFRNRLGLHERKIFDDGQFLITITRGFAMSYSIGGDSSLIHAGHTVPSHDNNSKNIQVVSGGEAGNKNSNPSPLTTNYSPATLTIISKQGCKRTGLLFGPYCVDDEGNVANFAETEIILRTKDFLISFIQTRGNVPLFWKLETNLMTTKIEFPRSEESSQHAFDRHFDSLNSNYGIVHVLDALSSKGNQKDLSEKYEIAIKKQSSTNQINYTKVEFSTNWLKSINANILPFVEKIREPLKDYDAYCYDYTQQSYIARQSGIFMVNTLDSNDKANLIQSIISQEIFELFLKDLNFKMTDEFWKSHQYLWNANGTHLTNLIENYTSNKTANKSGGLVGAVAGKSKQYMNSSNSNISVSKRHTIDKLLGRTEKQFMVLLYDPIHDFVTEELNKRSDEYTQKNEITIFTGTFNVNAVKYDGDLSPWIFPKIRDYNESDGVGNNNNNNNNNGNGAGAGGGITATNIDNNNNSNNSASDKSHSGNDSGEDTYNKENNGWIEDTEIDNEKIKLMEEIEKINKYHDYDIISIGLEEIVELTANKMMNIDPASRFFWEKKIKDVLNNNKNKSYNQNQNHNKNDYVLLRSEQLGGIILLIFVKEIHSEKIKNVRGSVKKTGFGGMSSNKGGVAAAFDFSSTSLCFIASHLAAGFSNVDERHQNYKAIANGLKFLKNKKLNDFEAVIWMGDFNYRITLNNEDVKPRILKGDYNLLFEYDQLNQQMASGESFPFFDEMEIKFAPTYKFDNGTDTYDTSEKQRVPAWTDRILSKSTRKRILKQIAYDSIPEIKFSDHRPVYGIYKATVDIVDEIKKSKIENNLYEQRKLELGDISSLLSNFNFNEVTLTHSLPPPSSKRTKWWIEGGNLVRISFPEVDSGEFMINPKLPKNPFTHSDEPDFIPIKGNIN</sequence>
<reference evidence="1" key="1">
    <citation type="submission" date="2023-04" db="EMBL/GenBank/DDBJ databases">
        <title>Candida boidinii NBRC 1967.</title>
        <authorList>
            <person name="Ichikawa N."/>
            <person name="Sato H."/>
            <person name="Tonouchi N."/>
        </authorList>
    </citation>
    <scope>NUCLEOTIDE SEQUENCE</scope>
    <source>
        <strain evidence="1">NBRC 1967</strain>
    </source>
</reference>
<accession>A0ACB5TGH6</accession>
<dbReference type="EMBL" id="BSXV01000249">
    <property type="protein sequence ID" value="GME88263.1"/>
    <property type="molecule type" value="Genomic_DNA"/>
</dbReference>
<organism evidence="1 2">
    <name type="scientific">Candida boidinii</name>
    <name type="common">Yeast</name>
    <dbReference type="NCBI Taxonomy" id="5477"/>
    <lineage>
        <taxon>Eukaryota</taxon>
        <taxon>Fungi</taxon>
        <taxon>Dikarya</taxon>
        <taxon>Ascomycota</taxon>
        <taxon>Saccharomycotina</taxon>
        <taxon>Pichiomycetes</taxon>
        <taxon>Pichiales</taxon>
        <taxon>Pichiaceae</taxon>
        <taxon>Ogataea</taxon>
        <taxon>Ogataea/Candida clade</taxon>
    </lineage>
</organism>
<dbReference type="Proteomes" id="UP001165101">
    <property type="component" value="Unassembled WGS sequence"/>
</dbReference>
<proteinExistence type="predicted"/>
<name>A0ACB5TGH6_CANBO</name>
<protein>
    <submittedName>
        <fullName evidence="1">Unnamed protein product</fullName>
    </submittedName>
</protein>
<comment type="caution">
    <text evidence="1">The sequence shown here is derived from an EMBL/GenBank/DDBJ whole genome shotgun (WGS) entry which is preliminary data.</text>
</comment>
<evidence type="ECO:0000313" key="1">
    <source>
        <dbReference type="EMBL" id="GME88263.1"/>
    </source>
</evidence>
<evidence type="ECO:0000313" key="2">
    <source>
        <dbReference type="Proteomes" id="UP001165101"/>
    </source>
</evidence>